<dbReference type="CDD" id="cd03801">
    <property type="entry name" value="GT4_PimA-like"/>
    <property type="match status" value="1"/>
</dbReference>
<organism evidence="4 5">
    <name type="scientific">Candidatus Beckwithbacteria bacterium GW2011_GWB1_47_15</name>
    <dbReference type="NCBI Taxonomy" id="1618371"/>
    <lineage>
        <taxon>Bacteria</taxon>
        <taxon>Candidatus Beckwithiibacteriota</taxon>
    </lineage>
</organism>
<dbReference type="GO" id="GO:0009103">
    <property type="term" value="P:lipopolysaccharide biosynthetic process"/>
    <property type="evidence" value="ECO:0007669"/>
    <property type="project" value="TreeGrafter"/>
</dbReference>
<reference evidence="4 5" key="1">
    <citation type="journal article" date="2015" name="Nature">
        <title>rRNA introns, odd ribosomes, and small enigmatic genomes across a large radiation of phyla.</title>
        <authorList>
            <person name="Brown C.T."/>
            <person name="Hug L.A."/>
            <person name="Thomas B.C."/>
            <person name="Sharon I."/>
            <person name="Castelle C.J."/>
            <person name="Singh A."/>
            <person name="Wilkins M.J."/>
            <person name="Williams K.H."/>
            <person name="Banfield J.F."/>
        </authorList>
    </citation>
    <scope>NUCLEOTIDE SEQUENCE [LARGE SCALE GENOMIC DNA]</scope>
</reference>
<evidence type="ECO:0000256" key="1">
    <source>
        <dbReference type="ARBA" id="ARBA00022679"/>
    </source>
</evidence>
<dbReference type="EMBL" id="LCNT01000005">
    <property type="protein sequence ID" value="KKU60970.1"/>
    <property type="molecule type" value="Genomic_DNA"/>
</dbReference>
<dbReference type="Pfam" id="PF13439">
    <property type="entry name" value="Glyco_transf_4"/>
    <property type="match status" value="1"/>
</dbReference>
<dbReference type="AlphaFoldDB" id="A0A0G1UTB6"/>
<feature type="domain" description="Glycosyltransferase subfamily 4-like N-terminal" evidence="3">
    <location>
        <begin position="20"/>
        <end position="169"/>
    </location>
</feature>
<feature type="domain" description="Glycosyl transferase family 1" evidence="2">
    <location>
        <begin position="177"/>
        <end position="342"/>
    </location>
</feature>
<dbReference type="PANTHER" id="PTHR46401:SF2">
    <property type="entry name" value="GLYCOSYLTRANSFERASE WBBK-RELATED"/>
    <property type="match status" value="1"/>
</dbReference>
<dbReference type="PANTHER" id="PTHR46401">
    <property type="entry name" value="GLYCOSYLTRANSFERASE WBBK-RELATED"/>
    <property type="match status" value="1"/>
</dbReference>
<protein>
    <submittedName>
        <fullName evidence="4">Glycosyl transferase group 1</fullName>
    </submittedName>
</protein>
<evidence type="ECO:0000313" key="5">
    <source>
        <dbReference type="Proteomes" id="UP000033860"/>
    </source>
</evidence>
<evidence type="ECO:0000259" key="2">
    <source>
        <dbReference type="Pfam" id="PF00534"/>
    </source>
</evidence>
<dbReference type="SUPFAM" id="SSF53756">
    <property type="entry name" value="UDP-Glycosyltransferase/glycogen phosphorylase"/>
    <property type="match status" value="1"/>
</dbReference>
<dbReference type="GO" id="GO:0016757">
    <property type="term" value="F:glycosyltransferase activity"/>
    <property type="evidence" value="ECO:0007669"/>
    <property type="project" value="InterPro"/>
</dbReference>
<dbReference type="InterPro" id="IPR028098">
    <property type="entry name" value="Glyco_trans_4-like_N"/>
</dbReference>
<evidence type="ECO:0000259" key="3">
    <source>
        <dbReference type="Pfam" id="PF13439"/>
    </source>
</evidence>
<name>A0A0G1UTB6_9BACT</name>
<comment type="caution">
    <text evidence="4">The sequence shown here is derived from an EMBL/GenBank/DDBJ whole genome shotgun (WGS) entry which is preliminary data.</text>
</comment>
<dbReference type="Gene3D" id="3.40.50.2000">
    <property type="entry name" value="Glycogen Phosphorylase B"/>
    <property type="match status" value="2"/>
</dbReference>
<accession>A0A0G1UTB6</accession>
<evidence type="ECO:0000313" key="4">
    <source>
        <dbReference type="EMBL" id="KKU60970.1"/>
    </source>
</evidence>
<dbReference type="InterPro" id="IPR001296">
    <property type="entry name" value="Glyco_trans_1"/>
</dbReference>
<proteinExistence type="predicted"/>
<gene>
    <name evidence="4" type="ORF">UX85_C0005G0008</name>
</gene>
<keyword evidence="1 4" id="KW-0808">Transferase</keyword>
<dbReference type="Proteomes" id="UP000033860">
    <property type="component" value="Unassembled WGS sequence"/>
</dbReference>
<sequence>MKLLFLTEFFPADSDLIFTGGVEARTYYIAKKAQKDFKVAVISSRSAQIPATPVSVITRFWYIWSSFFKALNKNFDLIEGSNVVSYLPAFFAARVKGKPAVAWIPDVLGQNWLEFGLLVGLPGLILEWVSLRLPWDGIIALSHVTKKKLVREGVSPEKITVVHGGVDLKEFSGAKLKKFSRPTLVCVARLVKTKRVKDLIEAFVRISRKDSPPGTGRTVLKDLRLIIVGFGPLETKLKRQAVRLGLSGRVKFLKNLPRKKLITLLTRSHLLCLPSVVEGFGLVTFEAGAVGTPAILADIAINQEVTQKGQGVLFFKPENSKDLAAKIKRLLSDKNLYQQKQREIKKLAQSYSWQKIYAKTRSFYRHFS</sequence>
<dbReference type="Pfam" id="PF00534">
    <property type="entry name" value="Glycos_transf_1"/>
    <property type="match status" value="1"/>
</dbReference>